<dbReference type="PANTHER" id="PTHR42686">
    <property type="entry name" value="GH17980P-RELATED"/>
    <property type="match status" value="1"/>
</dbReference>
<reference evidence="3" key="1">
    <citation type="submission" date="2013-03" db="EMBL/GenBank/DDBJ databases">
        <title>Genome sequence of Chthonomonas calidirosea, the first sequenced genome from the Armatimonadetes phylum (formally candidate division OP10).</title>
        <authorList>
            <person name="Lee K.C.Y."/>
            <person name="Morgan X.C."/>
            <person name="Dunfield P.F."/>
            <person name="Tamas I."/>
            <person name="Houghton K.M."/>
            <person name="Vyssotski M."/>
            <person name="Ryan J.L.J."/>
            <person name="Lagutin K."/>
            <person name="McDonald I.R."/>
            <person name="Stott M.B."/>
        </authorList>
    </citation>
    <scope>NUCLEOTIDE SEQUENCE [LARGE SCALE GENOMIC DNA]</scope>
    <source>
        <strain evidence="3">DSM 23976 / ICMP 18418 / T49</strain>
    </source>
</reference>
<feature type="domain" description="NADP-dependent oxidoreductase" evidence="1">
    <location>
        <begin position="16"/>
        <end position="276"/>
    </location>
</feature>
<dbReference type="Proteomes" id="UP000014227">
    <property type="component" value="Chromosome I"/>
</dbReference>
<dbReference type="HOGENOM" id="CLU_023205_2_3_0"/>
<evidence type="ECO:0000259" key="1">
    <source>
        <dbReference type="Pfam" id="PF00248"/>
    </source>
</evidence>
<keyword evidence="2" id="KW-0560">Oxidoreductase</keyword>
<protein>
    <submittedName>
        <fullName evidence="2">Predicted oxidoreductases (Related to aryl-alcohol dehydrogenases)</fullName>
        <ecNumber evidence="2">1.1.1.122</ecNumber>
    </submittedName>
</protein>
<dbReference type="InterPro" id="IPR036812">
    <property type="entry name" value="NAD(P)_OxRdtase_dom_sf"/>
</dbReference>
<dbReference type="GO" id="GO:0010349">
    <property type="term" value="F:L-galactose dehydrogenase activity"/>
    <property type="evidence" value="ECO:0007669"/>
    <property type="project" value="InterPro"/>
</dbReference>
<dbReference type="GO" id="GO:0047834">
    <property type="term" value="F:D-threo-aldose 1-dehydrogenase activity"/>
    <property type="evidence" value="ECO:0007669"/>
    <property type="project" value="UniProtKB-EC"/>
</dbReference>
<dbReference type="RefSeq" id="WP_016483903.1">
    <property type="nucleotide sequence ID" value="NC_021487.1"/>
</dbReference>
<dbReference type="Pfam" id="PF00248">
    <property type="entry name" value="Aldo_ket_red"/>
    <property type="match status" value="1"/>
</dbReference>
<dbReference type="InParanoid" id="S0EY06"/>
<dbReference type="InterPro" id="IPR020471">
    <property type="entry name" value="AKR"/>
</dbReference>
<accession>S0EY06</accession>
<dbReference type="EC" id="1.1.1.122" evidence="2"/>
<evidence type="ECO:0000313" key="3">
    <source>
        <dbReference type="Proteomes" id="UP000014227"/>
    </source>
</evidence>
<proteinExistence type="predicted"/>
<dbReference type="AlphaFoldDB" id="S0EY06"/>
<dbReference type="STRING" id="454171.CP488_01490"/>
<dbReference type="InterPro" id="IPR044479">
    <property type="entry name" value="LGALDH-like"/>
</dbReference>
<evidence type="ECO:0000313" key="2">
    <source>
        <dbReference type="EMBL" id="CCW36394.1"/>
    </source>
</evidence>
<dbReference type="EMBL" id="HF951689">
    <property type="protein sequence ID" value="CCW36394.1"/>
    <property type="molecule type" value="Genomic_DNA"/>
</dbReference>
<sequence length="310" mass="34416">MIYRELGATGLRVSILGYGASPLGGEFGPIDEEEGVRTVHAALDSGINYFDVAPYYGRTRAESVLGRALRTIPRESYILATKVGRYDRDQFDFSADRVTRSVEESLQRLGVETVDVIQCHDIEFGSLNQIIEETLPSLERLRQQGKVRFIGITGYPLHIFRYVLPRARVDAVLSYCRYTLCNTDLENLLPWFQQQKLGVVNASPLAMGLLTDAGPPPWHPAPAALKMAAARAAAFCHEQGKDLSELALQFALANPAIHVTLVGMADRKTLEKNLRCVGVMPDLQLLGKVRGFFQTVVTTWPSGRPENQDR</sequence>
<name>S0EY06_CHTCT</name>
<dbReference type="InterPro" id="IPR023210">
    <property type="entry name" value="NADP_OxRdtase_dom"/>
</dbReference>
<organism evidence="2 3">
    <name type="scientific">Chthonomonas calidirosea (strain DSM 23976 / ICMP 18418 / T49)</name>
    <dbReference type="NCBI Taxonomy" id="1303518"/>
    <lineage>
        <taxon>Bacteria</taxon>
        <taxon>Bacillati</taxon>
        <taxon>Armatimonadota</taxon>
        <taxon>Chthonomonadia</taxon>
        <taxon>Chthonomonadales</taxon>
        <taxon>Chthonomonadaceae</taxon>
        <taxon>Chthonomonas</taxon>
    </lineage>
</organism>
<keyword evidence="3" id="KW-1185">Reference proteome</keyword>
<dbReference type="CDD" id="cd19163">
    <property type="entry name" value="AKR_galDH"/>
    <property type="match status" value="1"/>
</dbReference>
<gene>
    <name evidence="2" type="ORF">CCALI_02601</name>
</gene>
<dbReference type="FunFam" id="3.20.20.100:FF:000011">
    <property type="entry name" value="Aldo/keto reductase"/>
    <property type="match status" value="1"/>
</dbReference>
<dbReference type="eggNOG" id="COG0667">
    <property type="taxonomic scope" value="Bacteria"/>
</dbReference>
<dbReference type="OrthoDB" id="9773828at2"/>
<dbReference type="PANTHER" id="PTHR42686:SF1">
    <property type="entry name" value="GH17980P-RELATED"/>
    <property type="match status" value="1"/>
</dbReference>
<dbReference type="GO" id="GO:0005829">
    <property type="term" value="C:cytosol"/>
    <property type="evidence" value="ECO:0007669"/>
    <property type="project" value="TreeGrafter"/>
</dbReference>
<dbReference type="KEGG" id="ccz:CCALI_02601"/>
<dbReference type="PATRIC" id="fig|1303518.3.peg.2702"/>
<dbReference type="SUPFAM" id="SSF51430">
    <property type="entry name" value="NAD(P)-linked oxidoreductase"/>
    <property type="match status" value="1"/>
</dbReference>
<dbReference type="Gene3D" id="3.20.20.100">
    <property type="entry name" value="NADP-dependent oxidoreductase domain"/>
    <property type="match status" value="1"/>
</dbReference>